<feature type="compositionally biased region" description="Basic and acidic residues" evidence="3">
    <location>
        <begin position="229"/>
        <end position="253"/>
    </location>
</feature>
<sequence length="432" mass="49586">MEQKQLGTEYEDICLMIHDIEKDRKADGIPLHRDDDFWEEVCTSLGIDPIYTNDVRECYVQKHDIEGIDDEIYTVEKIISHKKIGGEYMYQVKWDGYDEISWIEGANFVDMAMVDAYWEDFKQRKKAKTAKKKTKMVSISKEKDVLEDDKQGKPIIIDIDTDLPKKKPDTTYKTFSDHTDGEIVDVSPVLIQPTDAIVVSTTDINPPSLSLAIQNEEEEQEITKMVTKVSKDDHKKDEEKDEEKEKKQKESQPIERVIPSFQGEFSPQKKPATPKKTVKKPGLSEFEKYEQASLSIKNGEVLKLADSLTIWNSLGFCDFIVFLGDDWFDGLQWQGISIHQGQSFIICSPHDDPSKIYEINVDDIFRIRPENILDYYSMITIELGPPSKWPVEKGVEGASEKITFRSDPNDEDGINILIKVDGKSQFCPHSKK</sequence>
<accession>A0ABQ5JYF6</accession>
<dbReference type="EMBL" id="BQXS01012323">
    <property type="protein sequence ID" value="GKT21524.1"/>
    <property type="molecule type" value="Genomic_DNA"/>
</dbReference>
<reference evidence="5" key="1">
    <citation type="submission" date="2022-03" db="EMBL/GenBank/DDBJ databases">
        <title>Draft genome sequence of Aduncisulcus paluster, a free-living microaerophilic Fornicata.</title>
        <authorList>
            <person name="Yuyama I."/>
            <person name="Kume K."/>
            <person name="Tamura T."/>
            <person name="Inagaki Y."/>
            <person name="Hashimoto T."/>
        </authorList>
    </citation>
    <scope>NUCLEOTIDE SEQUENCE</scope>
    <source>
        <strain evidence="5">NY0171</strain>
    </source>
</reference>
<protein>
    <recommendedName>
        <fullName evidence="4">Chromo domain-containing protein</fullName>
    </recommendedName>
</protein>
<evidence type="ECO:0000256" key="2">
    <source>
        <dbReference type="ARBA" id="ARBA00023242"/>
    </source>
</evidence>
<evidence type="ECO:0000256" key="3">
    <source>
        <dbReference type="SAM" id="MobiDB-lite"/>
    </source>
</evidence>
<dbReference type="Proteomes" id="UP001057375">
    <property type="component" value="Unassembled WGS sequence"/>
</dbReference>
<evidence type="ECO:0000313" key="6">
    <source>
        <dbReference type="Proteomes" id="UP001057375"/>
    </source>
</evidence>
<name>A0ABQ5JYF6_9EUKA</name>
<evidence type="ECO:0000256" key="1">
    <source>
        <dbReference type="ARBA" id="ARBA00004123"/>
    </source>
</evidence>
<organism evidence="5 6">
    <name type="scientific">Aduncisulcus paluster</name>
    <dbReference type="NCBI Taxonomy" id="2918883"/>
    <lineage>
        <taxon>Eukaryota</taxon>
        <taxon>Metamonada</taxon>
        <taxon>Carpediemonas-like organisms</taxon>
        <taxon>Aduncisulcus</taxon>
    </lineage>
</organism>
<dbReference type="InterPro" id="IPR000953">
    <property type="entry name" value="Chromo/chromo_shadow_dom"/>
</dbReference>
<dbReference type="SMART" id="SM00298">
    <property type="entry name" value="CHROMO"/>
    <property type="match status" value="1"/>
</dbReference>
<dbReference type="InterPro" id="IPR051219">
    <property type="entry name" value="Heterochromatin_chromo-domain"/>
</dbReference>
<dbReference type="PANTHER" id="PTHR22812">
    <property type="entry name" value="CHROMOBOX PROTEIN"/>
    <property type="match status" value="1"/>
</dbReference>
<dbReference type="SUPFAM" id="SSF54160">
    <property type="entry name" value="Chromo domain-like"/>
    <property type="match status" value="1"/>
</dbReference>
<comment type="subcellular location">
    <subcellularLocation>
        <location evidence="1">Nucleus</location>
    </subcellularLocation>
</comment>
<evidence type="ECO:0000259" key="4">
    <source>
        <dbReference type="PROSITE" id="PS50013"/>
    </source>
</evidence>
<feature type="domain" description="Chromo" evidence="4">
    <location>
        <begin position="73"/>
        <end position="129"/>
    </location>
</feature>
<dbReference type="PROSITE" id="PS50013">
    <property type="entry name" value="CHROMO_2"/>
    <property type="match status" value="1"/>
</dbReference>
<gene>
    <name evidence="5" type="ORF">ADUPG1_011928</name>
</gene>
<comment type="caution">
    <text evidence="5">The sequence shown here is derived from an EMBL/GenBank/DDBJ whole genome shotgun (WGS) entry which is preliminary data.</text>
</comment>
<evidence type="ECO:0000313" key="5">
    <source>
        <dbReference type="EMBL" id="GKT21524.1"/>
    </source>
</evidence>
<keyword evidence="2" id="KW-0539">Nucleus</keyword>
<feature type="region of interest" description="Disordered" evidence="3">
    <location>
        <begin position="227"/>
        <end position="281"/>
    </location>
</feature>
<keyword evidence="6" id="KW-1185">Reference proteome</keyword>
<dbReference type="Gene3D" id="2.40.50.40">
    <property type="match status" value="1"/>
</dbReference>
<dbReference type="InterPro" id="IPR016197">
    <property type="entry name" value="Chromo-like_dom_sf"/>
</dbReference>
<proteinExistence type="predicted"/>